<feature type="domain" description="PilZ" evidence="1">
    <location>
        <begin position="4"/>
        <end position="87"/>
    </location>
</feature>
<dbReference type="RefSeq" id="WP_085865308.1">
    <property type="nucleotide sequence ID" value="NZ_FWFT01000005.1"/>
</dbReference>
<dbReference type="AlphaFoldDB" id="A0A1Y5T556"/>
<evidence type="ECO:0000259" key="1">
    <source>
        <dbReference type="Pfam" id="PF07238"/>
    </source>
</evidence>
<evidence type="ECO:0000313" key="2">
    <source>
        <dbReference type="EMBL" id="SLN55511.1"/>
    </source>
</evidence>
<dbReference type="InterPro" id="IPR009875">
    <property type="entry name" value="PilZ_domain"/>
</dbReference>
<dbReference type="EMBL" id="FWFT01000005">
    <property type="protein sequence ID" value="SLN55511.1"/>
    <property type="molecule type" value="Genomic_DNA"/>
</dbReference>
<accession>A0A1Y5T556</accession>
<proteinExistence type="predicted"/>
<name>A0A1Y5T556_9RHOB</name>
<protein>
    <submittedName>
        <fullName evidence="2">PilZ domain protein</fullName>
    </submittedName>
</protein>
<dbReference type="Proteomes" id="UP000193623">
    <property type="component" value="Unassembled WGS sequence"/>
</dbReference>
<dbReference type="SUPFAM" id="SSF141371">
    <property type="entry name" value="PilZ domain-like"/>
    <property type="match status" value="1"/>
</dbReference>
<reference evidence="2 3" key="1">
    <citation type="submission" date="2017-03" db="EMBL/GenBank/DDBJ databases">
        <authorList>
            <person name="Afonso C.L."/>
            <person name="Miller P.J."/>
            <person name="Scott M.A."/>
            <person name="Spackman E."/>
            <person name="Goraichik I."/>
            <person name="Dimitrov K.M."/>
            <person name="Suarez D.L."/>
            <person name="Swayne D.E."/>
        </authorList>
    </citation>
    <scope>NUCLEOTIDE SEQUENCE [LARGE SCALE GENOMIC DNA]</scope>
    <source>
        <strain evidence="2 3">CECT 8397</strain>
    </source>
</reference>
<dbReference type="GO" id="GO:0035438">
    <property type="term" value="F:cyclic-di-GMP binding"/>
    <property type="evidence" value="ECO:0007669"/>
    <property type="project" value="InterPro"/>
</dbReference>
<dbReference type="Pfam" id="PF07238">
    <property type="entry name" value="PilZ"/>
    <property type="match status" value="1"/>
</dbReference>
<organism evidence="2 3">
    <name type="scientific">Pseudooctadecabacter jejudonensis</name>
    <dbReference type="NCBI Taxonomy" id="1391910"/>
    <lineage>
        <taxon>Bacteria</taxon>
        <taxon>Pseudomonadati</taxon>
        <taxon>Pseudomonadota</taxon>
        <taxon>Alphaproteobacteria</taxon>
        <taxon>Rhodobacterales</taxon>
        <taxon>Paracoccaceae</taxon>
        <taxon>Pseudooctadecabacter</taxon>
    </lineage>
</organism>
<dbReference type="OrthoDB" id="7472137at2"/>
<keyword evidence="3" id="KW-1185">Reference proteome</keyword>
<gene>
    <name evidence="2" type="ORF">PSJ8397_02921</name>
</gene>
<sequence length="106" mass="11525">MKYRAHRYPTRFPVTVDIGGTGVRAVITSISSSGACLNMQPAPKTGQMLTLRHTNTRHVAKVKWATEDKAGIAFSPPLSKPALDRIRFGVNQIGGHTRPRKIGFAG</sequence>
<evidence type="ECO:0000313" key="3">
    <source>
        <dbReference type="Proteomes" id="UP000193623"/>
    </source>
</evidence>